<keyword evidence="6" id="KW-1185">Reference proteome</keyword>
<keyword evidence="1 3" id="KW-0597">Phosphoprotein</keyword>
<dbReference type="InterPro" id="IPR011006">
    <property type="entry name" value="CheY-like_superfamily"/>
</dbReference>
<accession>A0ABQ3L9T6</accession>
<feature type="domain" description="Response regulatory" evidence="4">
    <location>
        <begin position="6"/>
        <end position="123"/>
    </location>
</feature>
<protein>
    <recommendedName>
        <fullName evidence="4">Response regulatory domain-containing protein</fullName>
    </recommendedName>
</protein>
<dbReference type="EMBL" id="BNAQ01000001">
    <property type="protein sequence ID" value="GHH09774.1"/>
    <property type="molecule type" value="Genomic_DNA"/>
</dbReference>
<dbReference type="SUPFAM" id="SSF52172">
    <property type="entry name" value="CheY-like"/>
    <property type="match status" value="1"/>
</dbReference>
<name>A0ABQ3L9T6_9SPHN</name>
<dbReference type="SMART" id="SM00448">
    <property type="entry name" value="REC"/>
    <property type="match status" value="1"/>
</dbReference>
<dbReference type="Pfam" id="PF00072">
    <property type="entry name" value="Response_reg"/>
    <property type="match status" value="1"/>
</dbReference>
<keyword evidence="2" id="KW-0902">Two-component regulatory system</keyword>
<dbReference type="RefSeq" id="WP_268249483.1">
    <property type="nucleotide sequence ID" value="NZ_BNAQ01000001.1"/>
</dbReference>
<dbReference type="Proteomes" id="UP000652430">
    <property type="component" value="Unassembled WGS sequence"/>
</dbReference>
<feature type="modified residue" description="4-aspartylphosphate" evidence="3">
    <location>
        <position position="55"/>
    </location>
</feature>
<organism evidence="5 6">
    <name type="scientific">Sphingomonas glacialis</name>
    <dbReference type="NCBI Taxonomy" id="658225"/>
    <lineage>
        <taxon>Bacteria</taxon>
        <taxon>Pseudomonadati</taxon>
        <taxon>Pseudomonadota</taxon>
        <taxon>Alphaproteobacteria</taxon>
        <taxon>Sphingomonadales</taxon>
        <taxon>Sphingomonadaceae</taxon>
        <taxon>Sphingomonas</taxon>
    </lineage>
</organism>
<evidence type="ECO:0000313" key="5">
    <source>
        <dbReference type="EMBL" id="GHH09774.1"/>
    </source>
</evidence>
<reference evidence="6" key="1">
    <citation type="journal article" date="2019" name="Int. J. Syst. Evol. Microbiol.">
        <title>The Global Catalogue of Microorganisms (GCM) 10K type strain sequencing project: providing services to taxonomists for standard genome sequencing and annotation.</title>
        <authorList>
            <consortium name="The Broad Institute Genomics Platform"/>
            <consortium name="The Broad Institute Genome Sequencing Center for Infectious Disease"/>
            <person name="Wu L."/>
            <person name="Ma J."/>
        </authorList>
    </citation>
    <scope>NUCLEOTIDE SEQUENCE [LARGE SCALE GENOMIC DNA]</scope>
    <source>
        <strain evidence="6">CGMCC 1.8957</strain>
    </source>
</reference>
<comment type="caution">
    <text evidence="5">The sequence shown here is derived from an EMBL/GenBank/DDBJ whole genome shotgun (WGS) entry which is preliminary data.</text>
</comment>
<dbReference type="PROSITE" id="PS50110">
    <property type="entry name" value="RESPONSE_REGULATORY"/>
    <property type="match status" value="1"/>
</dbReference>
<dbReference type="CDD" id="cd17546">
    <property type="entry name" value="REC_hyHK_CKI1_RcsC-like"/>
    <property type="match status" value="1"/>
</dbReference>
<evidence type="ECO:0000256" key="3">
    <source>
        <dbReference type="PROSITE-ProRule" id="PRU00169"/>
    </source>
</evidence>
<proteinExistence type="predicted"/>
<evidence type="ECO:0000313" key="6">
    <source>
        <dbReference type="Proteomes" id="UP000652430"/>
    </source>
</evidence>
<gene>
    <name evidence="5" type="ORF">GCM10008023_06860</name>
</gene>
<dbReference type="InterPro" id="IPR001789">
    <property type="entry name" value="Sig_transdc_resp-reg_receiver"/>
</dbReference>
<sequence length="131" mass="14139">MTRQLRFLCIEDDALNRRVLSDMLNVAGGLTDECTNGPEGLAHLDATEFDCVLVDLRMPGMDGYTVIERIRGRGDAKAQVSIVVITAESPGPGTARCLRLGADRVLSKPVVMDELFKCIGEILGAKGAFVM</sequence>
<evidence type="ECO:0000259" key="4">
    <source>
        <dbReference type="PROSITE" id="PS50110"/>
    </source>
</evidence>
<evidence type="ECO:0000256" key="2">
    <source>
        <dbReference type="ARBA" id="ARBA00023012"/>
    </source>
</evidence>
<evidence type="ECO:0000256" key="1">
    <source>
        <dbReference type="ARBA" id="ARBA00022553"/>
    </source>
</evidence>
<dbReference type="Gene3D" id="3.40.50.2300">
    <property type="match status" value="1"/>
</dbReference>
<dbReference type="PANTHER" id="PTHR45339">
    <property type="entry name" value="HYBRID SIGNAL TRANSDUCTION HISTIDINE KINASE J"/>
    <property type="match status" value="1"/>
</dbReference>
<dbReference type="PANTHER" id="PTHR45339:SF1">
    <property type="entry name" value="HYBRID SIGNAL TRANSDUCTION HISTIDINE KINASE J"/>
    <property type="match status" value="1"/>
</dbReference>